<accession>A0A1V6NF29</accession>
<dbReference type="AlphaFoldDB" id="A0A1V6NF29"/>
<sequence>MEPELAKNVRLSEHDRPLVFHFSINTIYAIYKGIQELTSPSSNTPVLSIEVAPDIIVSLDCPLSILVTVRREEDDINKPCIFRWDVDCDAWGPSGFMLFRHTSEGLEKIEVDHRAPPPETLEYTEWDAYFDELLPGQCLERNLGDLFPFRHQLVPGEKYTLLWPGAEYALWDWGTLREHIGHKVGVDMGLPCAIIPGGVCSSLTVIQEAQVFKRDPPPSPVGKSARIPGTPCLSVSLECPSEMIWGERITVTMKVTYDGLTNKDGETALVEAKPFIIRNLPFSFSNYQLLRRCHDYDQWDSDNDDPEWELYLDDNWNLSYNIMDGPDIEVNVTDEELFLSLQPGESWTDEFTFDLSELHEDTAVGDSYRFLYWGGCVEWWIWGTREEHADTTVKVPPLRGGVVNPIGNEGKQKIKIPGSNTVEFVVVGKTGFLA</sequence>
<organism evidence="1 2">
    <name type="scientific">Penicillium polonicum</name>
    <dbReference type="NCBI Taxonomy" id="60169"/>
    <lineage>
        <taxon>Eukaryota</taxon>
        <taxon>Fungi</taxon>
        <taxon>Dikarya</taxon>
        <taxon>Ascomycota</taxon>
        <taxon>Pezizomycotina</taxon>
        <taxon>Eurotiomycetes</taxon>
        <taxon>Eurotiomycetidae</taxon>
        <taxon>Eurotiales</taxon>
        <taxon>Aspergillaceae</taxon>
        <taxon>Penicillium</taxon>
    </lineage>
</organism>
<proteinExistence type="predicted"/>
<evidence type="ECO:0000313" key="1">
    <source>
        <dbReference type="EMBL" id="OQD63275.1"/>
    </source>
</evidence>
<name>A0A1V6NF29_PENPO</name>
<gene>
    <name evidence="1" type="ORF">PENPOL_c010G00239</name>
</gene>
<protein>
    <submittedName>
        <fullName evidence="1">Uncharacterized protein</fullName>
    </submittedName>
</protein>
<comment type="caution">
    <text evidence="1">The sequence shown here is derived from an EMBL/GenBank/DDBJ whole genome shotgun (WGS) entry which is preliminary data.</text>
</comment>
<dbReference type="OrthoDB" id="4323953at2759"/>
<evidence type="ECO:0000313" key="2">
    <source>
        <dbReference type="Proteomes" id="UP000191408"/>
    </source>
</evidence>
<keyword evidence="2" id="KW-1185">Reference proteome</keyword>
<dbReference type="EMBL" id="MDYM01000010">
    <property type="protein sequence ID" value="OQD63275.1"/>
    <property type="molecule type" value="Genomic_DNA"/>
</dbReference>
<reference evidence="2" key="1">
    <citation type="journal article" date="2017" name="Nat. Microbiol.">
        <title>Global analysis of biosynthetic gene clusters reveals vast potential of secondary metabolite production in Penicillium species.</title>
        <authorList>
            <person name="Nielsen J.C."/>
            <person name="Grijseels S."/>
            <person name="Prigent S."/>
            <person name="Ji B."/>
            <person name="Dainat J."/>
            <person name="Nielsen K.F."/>
            <person name="Frisvad J.C."/>
            <person name="Workman M."/>
            <person name="Nielsen J."/>
        </authorList>
    </citation>
    <scope>NUCLEOTIDE SEQUENCE [LARGE SCALE GENOMIC DNA]</scope>
    <source>
        <strain evidence="2">IBT 4502</strain>
    </source>
</reference>
<dbReference type="Proteomes" id="UP000191408">
    <property type="component" value="Unassembled WGS sequence"/>
</dbReference>